<dbReference type="InterPro" id="IPR036259">
    <property type="entry name" value="MFS_trans_sf"/>
</dbReference>
<dbReference type="GO" id="GO:0071916">
    <property type="term" value="F:dipeptide transmembrane transporter activity"/>
    <property type="evidence" value="ECO:0007669"/>
    <property type="project" value="UniProtKB-ARBA"/>
</dbReference>
<feature type="transmembrane region" description="Helical" evidence="8">
    <location>
        <begin position="118"/>
        <end position="139"/>
    </location>
</feature>
<dbReference type="FunFam" id="1.20.1250.20:FF:000085">
    <property type="entry name" value="MFS peptide transporter Ptr2"/>
    <property type="match status" value="1"/>
</dbReference>
<sequence length="604" mass="65984">MSSHLPESAPSSPVDDIKLKESGDADTGSGASVVLNSLDVTPHDLATLRHVRDRIPWQAFSVAVVEFAERWTYYGTTNLYNNYIRAPLPPHSVDGSVARADRAIGVAGALGMGQEKSFAIRTFNSFFIYATPFLGAIIADTKWGRFKTICVFTGVIFLGHIILVASATPAVLQHPETSLGLLILAIFVMAVGAGSIKSNVAPLIADQYTGKMRKETLPSGEVVVVSPTLTFESIFLYFYMAVNLGSTAAISASFLARDSGFWVAYLVPTCVFAVVPAVLYVCRKYYVVTPPRGSILLETFRVIGVCLRARWSWNPIAAWRGATRAGFWDPAKPSSYKAGHIPAHITWDDEFVGEVYRTLAACKVFLFFPVYWLCYSQIDGNLGTVAAGMTLHGTPNDLIKNLDPISIVVLIPVFERFIYPTMRRFGINFSPIKRITAGFVVAGFAMVYAAVLENYLYARSPCSDHQPSACTGADGEPAAAPLNVWIVSGPYILVALSEIFASITSLEYAYTKAPQRMKSVVSAFASLMNALASALNFALTAVNVEQRFEWLFASFAITAVVFAALFYWTFRDLDQKETELNLIGTGKRDGFVGEREVDLPEKAA</sequence>
<evidence type="ECO:0000313" key="9">
    <source>
        <dbReference type="EMBL" id="KAJ7201874.1"/>
    </source>
</evidence>
<feature type="transmembrane region" description="Helical" evidence="8">
    <location>
        <begin position="151"/>
        <end position="172"/>
    </location>
</feature>
<evidence type="ECO:0000256" key="3">
    <source>
        <dbReference type="ARBA" id="ARBA00022448"/>
    </source>
</evidence>
<dbReference type="SUPFAM" id="SSF103473">
    <property type="entry name" value="MFS general substrate transporter"/>
    <property type="match status" value="1"/>
</dbReference>
<gene>
    <name evidence="9" type="ORF">GGX14DRAFT_464154</name>
</gene>
<evidence type="ECO:0000256" key="2">
    <source>
        <dbReference type="ARBA" id="ARBA00005982"/>
    </source>
</evidence>
<evidence type="ECO:0000256" key="1">
    <source>
        <dbReference type="ARBA" id="ARBA00004141"/>
    </source>
</evidence>
<dbReference type="EMBL" id="JARJCW010000057">
    <property type="protein sequence ID" value="KAJ7201874.1"/>
    <property type="molecule type" value="Genomic_DNA"/>
</dbReference>
<evidence type="ECO:0000256" key="6">
    <source>
        <dbReference type="ARBA" id="ARBA00023136"/>
    </source>
</evidence>
<dbReference type="GO" id="GO:0005886">
    <property type="term" value="C:plasma membrane"/>
    <property type="evidence" value="ECO:0007669"/>
    <property type="project" value="UniProtKB-ARBA"/>
</dbReference>
<evidence type="ECO:0000256" key="4">
    <source>
        <dbReference type="ARBA" id="ARBA00022692"/>
    </source>
</evidence>
<evidence type="ECO:0000256" key="8">
    <source>
        <dbReference type="SAM" id="Phobius"/>
    </source>
</evidence>
<keyword evidence="3" id="KW-0813">Transport</keyword>
<feature type="transmembrane region" description="Helical" evidence="8">
    <location>
        <begin position="236"/>
        <end position="256"/>
    </location>
</feature>
<reference evidence="9" key="1">
    <citation type="submission" date="2023-03" db="EMBL/GenBank/DDBJ databases">
        <title>Massive genome expansion in bonnet fungi (Mycena s.s.) driven by repeated elements and novel gene families across ecological guilds.</title>
        <authorList>
            <consortium name="Lawrence Berkeley National Laboratory"/>
            <person name="Harder C.B."/>
            <person name="Miyauchi S."/>
            <person name="Viragh M."/>
            <person name="Kuo A."/>
            <person name="Thoen E."/>
            <person name="Andreopoulos B."/>
            <person name="Lu D."/>
            <person name="Skrede I."/>
            <person name="Drula E."/>
            <person name="Henrissat B."/>
            <person name="Morin E."/>
            <person name="Kohler A."/>
            <person name="Barry K."/>
            <person name="LaButti K."/>
            <person name="Morin E."/>
            <person name="Salamov A."/>
            <person name="Lipzen A."/>
            <person name="Mereny Z."/>
            <person name="Hegedus B."/>
            <person name="Baldrian P."/>
            <person name="Stursova M."/>
            <person name="Weitz H."/>
            <person name="Taylor A."/>
            <person name="Grigoriev I.V."/>
            <person name="Nagy L.G."/>
            <person name="Martin F."/>
            <person name="Kauserud H."/>
        </authorList>
    </citation>
    <scope>NUCLEOTIDE SEQUENCE</scope>
    <source>
        <strain evidence="9">9144</strain>
    </source>
</reference>
<comment type="similarity">
    <text evidence="2">Belongs to the major facilitator superfamily. Proton-dependent oligopeptide transporter (POT/PTR) (TC 2.A.17) family.</text>
</comment>
<feature type="region of interest" description="Disordered" evidence="7">
    <location>
        <begin position="1"/>
        <end position="28"/>
    </location>
</feature>
<comment type="subcellular location">
    <subcellularLocation>
        <location evidence="1">Membrane</location>
        <topology evidence="1">Multi-pass membrane protein</topology>
    </subcellularLocation>
</comment>
<keyword evidence="4 8" id="KW-0812">Transmembrane</keyword>
<dbReference type="AlphaFoldDB" id="A0AAD6VAX4"/>
<feature type="transmembrane region" description="Helical" evidence="8">
    <location>
        <begin position="550"/>
        <end position="570"/>
    </location>
</feature>
<comment type="caution">
    <text evidence="9">The sequence shown here is derived from an EMBL/GenBank/DDBJ whole genome shotgun (WGS) entry which is preliminary data.</text>
</comment>
<protein>
    <submittedName>
        <fullName evidence="9">Peptide/h+ symporter protein</fullName>
    </submittedName>
</protein>
<feature type="transmembrane region" description="Helical" evidence="8">
    <location>
        <begin position="178"/>
        <end position="196"/>
    </location>
</feature>
<dbReference type="Gene3D" id="1.20.1250.20">
    <property type="entry name" value="MFS general substrate transporter like domains"/>
    <property type="match status" value="1"/>
</dbReference>
<feature type="transmembrane region" description="Helical" evidence="8">
    <location>
        <begin position="522"/>
        <end position="544"/>
    </location>
</feature>
<dbReference type="PANTHER" id="PTHR11654">
    <property type="entry name" value="OLIGOPEPTIDE TRANSPORTER-RELATED"/>
    <property type="match status" value="1"/>
</dbReference>
<feature type="transmembrane region" description="Helical" evidence="8">
    <location>
        <begin position="262"/>
        <end position="282"/>
    </location>
</feature>
<organism evidence="9 10">
    <name type="scientific">Mycena pura</name>
    <dbReference type="NCBI Taxonomy" id="153505"/>
    <lineage>
        <taxon>Eukaryota</taxon>
        <taxon>Fungi</taxon>
        <taxon>Dikarya</taxon>
        <taxon>Basidiomycota</taxon>
        <taxon>Agaricomycotina</taxon>
        <taxon>Agaricomycetes</taxon>
        <taxon>Agaricomycetidae</taxon>
        <taxon>Agaricales</taxon>
        <taxon>Marasmiineae</taxon>
        <taxon>Mycenaceae</taxon>
        <taxon>Mycena</taxon>
    </lineage>
</organism>
<feature type="transmembrane region" description="Helical" evidence="8">
    <location>
        <begin position="432"/>
        <end position="451"/>
    </location>
</feature>
<name>A0AAD6VAX4_9AGAR</name>
<feature type="transmembrane region" description="Helical" evidence="8">
    <location>
        <begin position="491"/>
        <end position="510"/>
    </location>
</feature>
<evidence type="ECO:0000256" key="7">
    <source>
        <dbReference type="SAM" id="MobiDB-lite"/>
    </source>
</evidence>
<feature type="compositionally biased region" description="Polar residues" evidence="7">
    <location>
        <begin position="1"/>
        <end position="11"/>
    </location>
</feature>
<dbReference type="InterPro" id="IPR000109">
    <property type="entry name" value="POT_fam"/>
</dbReference>
<proteinExistence type="inferred from homology"/>
<keyword evidence="10" id="KW-1185">Reference proteome</keyword>
<accession>A0AAD6VAX4</accession>
<keyword evidence="5 8" id="KW-1133">Transmembrane helix</keyword>
<dbReference type="Proteomes" id="UP001219525">
    <property type="component" value="Unassembled WGS sequence"/>
</dbReference>
<evidence type="ECO:0000313" key="10">
    <source>
        <dbReference type="Proteomes" id="UP001219525"/>
    </source>
</evidence>
<keyword evidence="6 8" id="KW-0472">Membrane</keyword>
<dbReference type="Pfam" id="PF00854">
    <property type="entry name" value="PTR2"/>
    <property type="match status" value="1"/>
</dbReference>
<evidence type="ECO:0000256" key="5">
    <source>
        <dbReference type="ARBA" id="ARBA00022989"/>
    </source>
</evidence>